<feature type="domain" description="TonB-dependent receptor plug" evidence="8">
    <location>
        <begin position="246"/>
        <end position="361"/>
    </location>
</feature>
<dbReference type="SUPFAM" id="SSF56935">
    <property type="entry name" value="Porins"/>
    <property type="match status" value="1"/>
</dbReference>
<keyword evidence="9" id="KW-0675">Receptor</keyword>
<keyword evidence="2" id="KW-0732">Signal</keyword>
<dbReference type="InterPro" id="IPR037066">
    <property type="entry name" value="Plug_dom_sf"/>
</dbReference>
<organism evidence="9 10">
    <name type="scientific">Echinicola jeungdonensis</name>
    <dbReference type="NCBI Taxonomy" id="709343"/>
    <lineage>
        <taxon>Bacteria</taxon>
        <taxon>Pseudomonadati</taxon>
        <taxon>Bacteroidota</taxon>
        <taxon>Cytophagia</taxon>
        <taxon>Cytophagales</taxon>
        <taxon>Cyclobacteriaceae</taxon>
        <taxon>Echinicola</taxon>
    </lineage>
</organism>
<feature type="region of interest" description="Disordered" evidence="6">
    <location>
        <begin position="691"/>
        <end position="712"/>
    </location>
</feature>
<evidence type="ECO:0000256" key="2">
    <source>
        <dbReference type="ARBA" id="ARBA00022729"/>
    </source>
</evidence>
<dbReference type="Pfam" id="PF07660">
    <property type="entry name" value="STN"/>
    <property type="match status" value="1"/>
</dbReference>
<dbReference type="InterPro" id="IPR039426">
    <property type="entry name" value="TonB-dep_rcpt-like"/>
</dbReference>
<dbReference type="Proteomes" id="UP001589654">
    <property type="component" value="Unassembled WGS sequence"/>
</dbReference>
<evidence type="ECO:0000256" key="1">
    <source>
        <dbReference type="ARBA" id="ARBA00022448"/>
    </source>
</evidence>
<dbReference type="InterPro" id="IPR023996">
    <property type="entry name" value="TonB-dep_OMP_SusC/RagA"/>
</dbReference>
<dbReference type="PROSITE" id="PS52016">
    <property type="entry name" value="TONB_DEPENDENT_REC_3"/>
    <property type="match status" value="1"/>
</dbReference>
<dbReference type="SUPFAM" id="SSF49464">
    <property type="entry name" value="Carboxypeptidase regulatory domain-like"/>
    <property type="match status" value="1"/>
</dbReference>
<comment type="subcellular location">
    <subcellularLocation>
        <location evidence="5">Cell outer membrane</location>
        <topology evidence="5">Multi-pass membrane protein</topology>
    </subcellularLocation>
</comment>
<dbReference type="InterPro" id="IPR012910">
    <property type="entry name" value="Plug_dom"/>
</dbReference>
<evidence type="ECO:0000256" key="4">
    <source>
        <dbReference type="ARBA" id="ARBA00023237"/>
    </source>
</evidence>
<dbReference type="Pfam" id="PF13715">
    <property type="entry name" value="CarbopepD_reg_2"/>
    <property type="match status" value="1"/>
</dbReference>
<dbReference type="Gene3D" id="2.170.130.10">
    <property type="entry name" value="TonB-dependent receptor, plug domain"/>
    <property type="match status" value="1"/>
</dbReference>
<evidence type="ECO:0000259" key="8">
    <source>
        <dbReference type="Pfam" id="PF07715"/>
    </source>
</evidence>
<dbReference type="InterPro" id="IPR011662">
    <property type="entry name" value="Secretin/TonB_short_N"/>
</dbReference>
<evidence type="ECO:0000256" key="6">
    <source>
        <dbReference type="SAM" id="MobiDB-lite"/>
    </source>
</evidence>
<feature type="domain" description="Secretin/TonB short N-terminal" evidence="7">
    <location>
        <begin position="88"/>
        <end position="139"/>
    </location>
</feature>
<keyword evidence="1 5" id="KW-0813">Transport</keyword>
<dbReference type="PANTHER" id="PTHR30069">
    <property type="entry name" value="TONB-DEPENDENT OUTER MEMBRANE RECEPTOR"/>
    <property type="match status" value="1"/>
</dbReference>
<gene>
    <name evidence="9" type="ORF">ACFFUR_06635</name>
</gene>
<dbReference type="PANTHER" id="PTHR30069:SF29">
    <property type="entry name" value="HEMOGLOBIN AND HEMOGLOBIN-HAPTOGLOBIN-BINDING PROTEIN 1-RELATED"/>
    <property type="match status" value="1"/>
</dbReference>
<dbReference type="RefSeq" id="WP_290247748.1">
    <property type="nucleotide sequence ID" value="NZ_JAUFQT010000001.1"/>
</dbReference>
<evidence type="ECO:0000256" key="3">
    <source>
        <dbReference type="ARBA" id="ARBA00023136"/>
    </source>
</evidence>
<keyword evidence="10" id="KW-1185">Reference proteome</keyword>
<dbReference type="Gene3D" id="2.60.40.1120">
    <property type="entry name" value="Carboxypeptidase-like, regulatory domain"/>
    <property type="match status" value="1"/>
</dbReference>
<accession>A0ABV5J5A0</accession>
<keyword evidence="3 5" id="KW-0472">Membrane</keyword>
<evidence type="ECO:0000256" key="5">
    <source>
        <dbReference type="PROSITE-ProRule" id="PRU01360"/>
    </source>
</evidence>
<dbReference type="NCBIfam" id="TIGR04056">
    <property type="entry name" value="OMP_RagA_SusC"/>
    <property type="match status" value="1"/>
</dbReference>
<dbReference type="NCBIfam" id="TIGR04057">
    <property type="entry name" value="SusC_RagA_signa"/>
    <property type="match status" value="1"/>
</dbReference>
<dbReference type="Pfam" id="PF07715">
    <property type="entry name" value="Plug"/>
    <property type="match status" value="1"/>
</dbReference>
<sequence>MGDKSRVLAINNSPKQQMIMKKLLHSLKFKGKIFLCGFVLQLFCLNLLYAAGASTQGPKDLEEIQVSLDLNNVSLEEVFSALHKATEFSFVFDKKMLARQATANVKVNNGSLEEVLSQLATSHGLAFKQVNDRISVRKAENKVDAVAAPVQAQVTITGTVVDEEGEPLPGATVTVVGTNKGTVTDIDGNYSINVEEGATLQFSFIGFEKKQVVVENQTEINITLKMDENAMDEVVVVGYGEQKREHLTGAVETVNMEELEDLPVGDLATALRGKLPGVNISGGSTRPGRKPTLTIRNPISLSKDGGNNQPLYIIDGVLQIDDHGRNDNTLFNQLDPSEIESLSILKDAAAAVYGSRGANGAVVIKTKRGKAGPPKFSYNGSYGITDEQKRTEMLSAAEYGRFMNELNGPYGNPNVSRDDSNSDNYFFSDDEIAHFEDNSYDWLDRAWSSASTQRHSINASGGAEGATYFAGVSYYQQTGNLAEVDYDKWTFRAGSNLDIARGLKANLQVSGNFSNRSSTFNKVSGENEEDDYNNLLRAPRYVPPYINGLPVNIPRGGIGGNGYHYFAIQNLDNFKVNQDQTLTFNMNVAYEVPFIDGLAFRATYGRNMGSGKYHQLGTKYELYNFERSGENGHIYLPDAEVVGDPVVVENGDRIFYRNSDSFSEQYNFVGTYNKTFGKHTIGALATIERGESEGSQQQVRREDVAPNSNGEFNSAFGPQEGYTWRYESGALSYVGRVNYRYDDKYLLEVLYRSDASTKFAPENYWGHFYSISGGWIISEEDFFESDVLDFLKIRLSHGKLGKDDTKMWAWRQRYTYQIAKGAAFGGDAPRTDGFKMELSPNRDAVWSDDYKNNLGIDMQFLDGRLNITADAFYNKGRNMLIERTGAVPFSIGGTVAAENYGEVNFWGGEFAVGWKDNIGEDFSYGIDVNSGWSTNKVLVGNFDENSVLPWYAGQGEPSAVGTWGYDYLGMFKDQAEIDAYVSEYNIQQVFGTPANQLKPGMLYYRDVRGNHLGDGEFAEPDGIINDNDRVELQRPNSSYGLGSTIRLKYKQLSLHATLGISWGGYHDIDARNIRIRSEIDRSFQSVPKIWNNIYNPDTNPNGTMPNPYFRNINNRPSDFWRVSSFRFTMPNLNLGYSLPKETVQKLNLSALSVRLTAINPVNFVNPYSYKNANSSWDGYPVLSTYSLGLNIRP</sequence>
<protein>
    <submittedName>
        <fullName evidence="9">TonB-dependent receptor</fullName>
    </submittedName>
</protein>
<keyword evidence="5" id="KW-0812">Transmembrane</keyword>
<dbReference type="Gene3D" id="3.55.50.30">
    <property type="match status" value="1"/>
</dbReference>
<evidence type="ECO:0000259" key="7">
    <source>
        <dbReference type="Pfam" id="PF07660"/>
    </source>
</evidence>
<evidence type="ECO:0000313" key="9">
    <source>
        <dbReference type="EMBL" id="MFB9211473.1"/>
    </source>
</evidence>
<comment type="similarity">
    <text evidence="5">Belongs to the TonB-dependent receptor family.</text>
</comment>
<comment type="caution">
    <text evidence="9">The sequence shown here is derived from an EMBL/GenBank/DDBJ whole genome shotgun (WGS) entry which is preliminary data.</text>
</comment>
<evidence type="ECO:0000313" key="10">
    <source>
        <dbReference type="Proteomes" id="UP001589654"/>
    </source>
</evidence>
<dbReference type="InterPro" id="IPR008969">
    <property type="entry name" value="CarboxyPept-like_regulatory"/>
</dbReference>
<dbReference type="InterPro" id="IPR023997">
    <property type="entry name" value="TonB-dep_OMP_SusC/RagA_CS"/>
</dbReference>
<keyword evidence="4 5" id="KW-0998">Cell outer membrane</keyword>
<feature type="region of interest" description="Disordered" evidence="6">
    <location>
        <begin position="278"/>
        <end position="301"/>
    </location>
</feature>
<reference evidence="9 10" key="1">
    <citation type="submission" date="2024-09" db="EMBL/GenBank/DDBJ databases">
        <authorList>
            <person name="Sun Q."/>
            <person name="Mori K."/>
        </authorList>
    </citation>
    <scope>NUCLEOTIDE SEQUENCE [LARGE SCALE GENOMIC DNA]</scope>
    <source>
        <strain evidence="9 10">CECT 7682</strain>
    </source>
</reference>
<proteinExistence type="inferred from homology"/>
<keyword evidence="5" id="KW-1134">Transmembrane beta strand</keyword>
<dbReference type="EMBL" id="JBHMEW010000049">
    <property type="protein sequence ID" value="MFB9211473.1"/>
    <property type="molecule type" value="Genomic_DNA"/>
</dbReference>
<name>A0ABV5J5A0_9BACT</name>